<protein>
    <submittedName>
        <fullName evidence="1">Uncharacterized protein</fullName>
    </submittedName>
</protein>
<dbReference type="Proteomes" id="UP000326950">
    <property type="component" value="Unassembled WGS sequence"/>
</dbReference>
<reference evidence="1 2" key="1">
    <citation type="submission" date="2019-04" db="EMBL/GenBank/DDBJ databases">
        <title>Friends and foes A comparative genomics study of 23 Aspergillus species from section Flavi.</title>
        <authorList>
            <consortium name="DOE Joint Genome Institute"/>
            <person name="Kjaerbolling I."/>
            <person name="Vesth T."/>
            <person name="Frisvad J.C."/>
            <person name="Nybo J.L."/>
            <person name="Theobald S."/>
            <person name="Kildgaard S."/>
            <person name="Isbrandt T."/>
            <person name="Kuo A."/>
            <person name="Sato A."/>
            <person name="Lyhne E.K."/>
            <person name="Kogle M.E."/>
            <person name="Wiebenga A."/>
            <person name="Kun R.S."/>
            <person name="Lubbers R.J."/>
            <person name="Makela M.R."/>
            <person name="Barry K."/>
            <person name="Chovatia M."/>
            <person name="Clum A."/>
            <person name="Daum C."/>
            <person name="Haridas S."/>
            <person name="He G."/>
            <person name="LaButti K."/>
            <person name="Lipzen A."/>
            <person name="Mondo S."/>
            <person name="Riley R."/>
            <person name="Salamov A."/>
            <person name="Simmons B.A."/>
            <person name="Magnuson J.K."/>
            <person name="Henrissat B."/>
            <person name="Mortensen U.H."/>
            <person name="Larsen T.O."/>
            <person name="Devries R.P."/>
            <person name="Grigoriev I.V."/>
            <person name="Machida M."/>
            <person name="Baker S.E."/>
            <person name="Andersen M.R."/>
        </authorList>
    </citation>
    <scope>NUCLEOTIDE SEQUENCE [LARGE SCALE GENOMIC DNA]</scope>
    <source>
        <strain evidence="1 2">CBS 117626</strain>
    </source>
</reference>
<dbReference type="AlphaFoldDB" id="A0A5N6UMC3"/>
<keyword evidence="2" id="KW-1185">Reference proteome</keyword>
<accession>A0A5N6UMC3</accession>
<dbReference type="EMBL" id="ML738678">
    <property type="protein sequence ID" value="KAE8159231.1"/>
    <property type="molecule type" value="Genomic_DNA"/>
</dbReference>
<gene>
    <name evidence="1" type="ORF">BDV40DRAFT_273702</name>
</gene>
<organism evidence="1 2">
    <name type="scientific">Aspergillus tamarii</name>
    <dbReference type="NCBI Taxonomy" id="41984"/>
    <lineage>
        <taxon>Eukaryota</taxon>
        <taxon>Fungi</taxon>
        <taxon>Dikarya</taxon>
        <taxon>Ascomycota</taxon>
        <taxon>Pezizomycotina</taxon>
        <taxon>Eurotiomycetes</taxon>
        <taxon>Eurotiomycetidae</taxon>
        <taxon>Eurotiales</taxon>
        <taxon>Aspergillaceae</taxon>
        <taxon>Aspergillus</taxon>
        <taxon>Aspergillus subgen. Circumdati</taxon>
    </lineage>
</organism>
<proteinExistence type="predicted"/>
<evidence type="ECO:0000313" key="2">
    <source>
        <dbReference type="Proteomes" id="UP000326950"/>
    </source>
</evidence>
<sequence>MLNAREAEIDAEQCSGQPSAWRDVYRVMRCPGAPCRLDSQYCWQDPSGKKHYKLRTHHLRKLVRYVEKEGGVIETHDDVPDTIREQLYAEEQQRLERRQKAPGHPATASTAPININILPAQPSQPVTVTSSANADIASPRTSPITSMRNPAQSLMRTEVIIAFGRVSDASLISSDMYTAQSYPIRAVIVVENPTNVAVPVLFHPPPLLNSVKTCWALLRGARTQSGMIMAKSPH</sequence>
<dbReference type="OrthoDB" id="4232626at2759"/>
<evidence type="ECO:0000313" key="1">
    <source>
        <dbReference type="EMBL" id="KAE8159231.1"/>
    </source>
</evidence>
<name>A0A5N6UMC3_ASPTM</name>